<proteinExistence type="predicted"/>
<evidence type="ECO:0000259" key="2">
    <source>
        <dbReference type="PROSITE" id="PS50943"/>
    </source>
</evidence>
<feature type="domain" description="HTH cro/C1-type" evidence="2">
    <location>
        <begin position="18"/>
        <end position="72"/>
    </location>
</feature>
<keyword evidence="4" id="KW-1185">Reference proteome</keyword>
<dbReference type="CDD" id="cd02209">
    <property type="entry name" value="cupin_XRE_C"/>
    <property type="match status" value="1"/>
</dbReference>
<dbReference type="SUPFAM" id="SSF47413">
    <property type="entry name" value="lambda repressor-like DNA-binding domains"/>
    <property type="match status" value="1"/>
</dbReference>
<dbReference type="Pfam" id="PF07883">
    <property type="entry name" value="Cupin_2"/>
    <property type="match status" value="1"/>
</dbReference>
<keyword evidence="1" id="KW-0238">DNA-binding</keyword>
<comment type="caution">
    <text evidence="3">The sequence shown here is derived from an EMBL/GenBank/DDBJ whole genome shotgun (WGS) entry which is preliminary data.</text>
</comment>
<dbReference type="InterPro" id="IPR050807">
    <property type="entry name" value="TransReg_Diox_bact_type"/>
</dbReference>
<dbReference type="InterPro" id="IPR001387">
    <property type="entry name" value="Cro/C1-type_HTH"/>
</dbReference>
<name>A0ABQ1VIR3_9RHOB</name>
<dbReference type="InterPro" id="IPR010982">
    <property type="entry name" value="Lambda_DNA-bd_dom_sf"/>
</dbReference>
<dbReference type="CDD" id="cd00093">
    <property type="entry name" value="HTH_XRE"/>
    <property type="match status" value="1"/>
</dbReference>
<reference evidence="4" key="1">
    <citation type="journal article" date="2019" name="Int. J. Syst. Evol. Microbiol.">
        <title>The Global Catalogue of Microorganisms (GCM) 10K type strain sequencing project: providing services to taxonomists for standard genome sequencing and annotation.</title>
        <authorList>
            <consortium name="The Broad Institute Genomics Platform"/>
            <consortium name="The Broad Institute Genome Sequencing Center for Infectious Disease"/>
            <person name="Wu L."/>
            <person name="Ma J."/>
        </authorList>
    </citation>
    <scope>NUCLEOTIDE SEQUENCE [LARGE SCALE GENOMIC DNA]</scope>
    <source>
        <strain evidence="4">CGMCC 1.15419</strain>
    </source>
</reference>
<dbReference type="PANTHER" id="PTHR46797:SF19">
    <property type="entry name" value="BLL2473 PROTEIN"/>
    <property type="match status" value="1"/>
</dbReference>
<evidence type="ECO:0000256" key="1">
    <source>
        <dbReference type="ARBA" id="ARBA00023125"/>
    </source>
</evidence>
<evidence type="ECO:0000313" key="3">
    <source>
        <dbReference type="EMBL" id="GGF65807.1"/>
    </source>
</evidence>
<dbReference type="InterPro" id="IPR011051">
    <property type="entry name" value="RmlC_Cupin_sf"/>
</dbReference>
<dbReference type="InterPro" id="IPR013096">
    <property type="entry name" value="Cupin_2"/>
</dbReference>
<dbReference type="PROSITE" id="PS50943">
    <property type="entry name" value="HTH_CROC1"/>
    <property type="match status" value="1"/>
</dbReference>
<sequence>MSDTLTEELEKYRIGPRMRELRLRKKLGLVQLAEHTGLSPAMLSKIERGQVFPTLPTLLRIALVFRVDLDYFFKKTEARIAVTRRDERIRLAIPGGTSPASYLFESLDYPLAERRMEAFLAHFPSGAPPSEPHQHGVEEMIYVIEGSLAVVVDEETVTLGEGDAMSFDPSLLHSYQGQGDKECLALVVALA</sequence>
<dbReference type="EMBL" id="BMIV01000005">
    <property type="protein sequence ID" value="GGF65807.1"/>
    <property type="molecule type" value="Genomic_DNA"/>
</dbReference>
<dbReference type="Pfam" id="PF01381">
    <property type="entry name" value="HTH_3"/>
    <property type="match status" value="1"/>
</dbReference>
<dbReference type="Gene3D" id="1.10.260.40">
    <property type="entry name" value="lambda repressor-like DNA-binding domains"/>
    <property type="match status" value="1"/>
</dbReference>
<evidence type="ECO:0000313" key="4">
    <source>
        <dbReference type="Proteomes" id="UP000640509"/>
    </source>
</evidence>
<dbReference type="SMART" id="SM00530">
    <property type="entry name" value="HTH_XRE"/>
    <property type="match status" value="1"/>
</dbReference>
<organism evidence="3 4">
    <name type="scientific">Paracoccus acridae</name>
    <dbReference type="NCBI Taxonomy" id="1795310"/>
    <lineage>
        <taxon>Bacteria</taxon>
        <taxon>Pseudomonadati</taxon>
        <taxon>Pseudomonadota</taxon>
        <taxon>Alphaproteobacteria</taxon>
        <taxon>Rhodobacterales</taxon>
        <taxon>Paracoccaceae</taxon>
        <taxon>Paracoccus</taxon>
    </lineage>
</organism>
<dbReference type="Proteomes" id="UP000640509">
    <property type="component" value="Unassembled WGS sequence"/>
</dbReference>
<dbReference type="PANTHER" id="PTHR46797">
    <property type="entry name" value="HTH-TYPE TRANSCRIPTIONAL REGULATOR"/>
    <property type="match status" value="1"/>
</dbReference>
<dbReference type="InterPro" id="IPR014710">
    <property type="entry name" value="RmlC-like_jellyroll"/>
</dbReference>
<dbReference type="SUPFAM" id="SSF51182">
    <property type="entry name" value="RmlC-like cupins"/>
    <property type="match status" value="1"/>
</dbReference>
<accession>A0ABQ1VIR3</accession>
<gene>
    <name evidence="3" type="ORF">GCM10011402_17430</name>
</gene>
<dbReference type="Gene3D" id="2.60.120.10">
    <property type="entry name" value="Jelly Rolls"/>
    <property type="match status" value="1"/>
</dbReference>
<protein>
    <submittedName>
        <fullName evidence="3">Transcriptional regulator</fullName>
    </submittedName>
</protein>